<evidence type="ECO:0000256" key="2">
    <source>
        <dbReference type="ARBA" id="ARBA00004978"/>
    </source>
</evidence>
<evidence type="ECO:0000256" key="3">
    <source>
        <dbReference type="ARBA" id="ARBA00010712"/>
    </source>
</evidence>
<proteinExistence type="inferred from homology"/>
<dbReference type="GO" id="GO:0019491">
    <property type="term" value="P:ectoine biosynthetic process"/>
    <property type="evidence" value="ECO:0007669"/>
    <property type="project" value="InterPro"/>
</dbReference>
<evidence type="ECO:0000256" key="8">
    <source>
        <dbReference type="ARBA" id="ARBA00048924"/>
    </source>
</evidence>
<comment type="function">
    <text evidence="1 9">Catalyzes the acetylation of L-2,4-diaminobutyrate (DABA) to gamma-N-acetyl-alpha,gamma-diaminobutyric acid (ADABA) with acetyl coenzyme A.</text>
</comment>
<protein>
    <recommendedName>
        <fullName evidence="5 9">L-2,4-diaminobutyric acid acetyltransferase</fullName>
        <shortName evidence="9">DABA acetyltransferase</shortName>
        <ecNumber evidence="4 9">2.3.1.178</ecNumber>
    </recommendedName>
</protein>
<dbReference type="InterPro" id="IPR000182">
    <property type="entry name" value="GNAT_dom"/>
</dbReference>
<gene>
    <name evidence="9 12" type="primary">ectA</name>
    <name evidence="12" type="ORF">OG579_00525</name>
</gene>
<dbReference type="PANTHER" id="PTHR43072:SF60">
    <property type="entry name" value="L-2,4-DIAMINOBUTYRIC ACID ACETYLTRANSFERASE"/>
    <property type="match status" value="1"/>
</dbReference>
<accession>A0AAU4K2U3</accession>
<evidence type="ECO:0000313" key="12">
    <source>
        <dbReference type="EMBL" id="WUM20380.1"/>
    </source>
</evidence>
<dbReference type="PANTHER" id="PTHR43072">
    <property type="entry name" value="N-ACETYLTRANSFERASE"/>
    <property type="match status" value="1"/>
</dbReference>
<dbReference type="InterPro" id="IPR012772">
    <property type="entry name" value="Ectoine_EctA"/>
</dbReference>
<evidence type="ECO:0000256" key="10">
    <source>
        <dbReference type="SAM" id="MobiDB-lite"/>
    </source>
</evidence>
<dbReference type="NCBIfam" id="TIGR02406">
    <property type="entry name" value="ectoine_EctA"/>
    <property type="match status" value="1"/>
</dbReference>
<dbReference type="CDD" id="cd04301">
    <property type="entry name" value="NAT_SF"/>
    <property type="match status" value="1"/>
</dbReference>
<reference evidence="12 13" key="1">
    <citation type="submission" date="2022-10" db="EMBL/GenBank/DDBJ databases">
        <title>The complete genomes of actinobacterial strains from the NBC collection.</title>
        <authorList>
            <person name="Joergensen T.S."/>
            <person name="Alvarez Arevalo M."/>
            <person name="Sterndorff E.B."/>
            <person name="Faurdal D."/>
            <person name="Vuksanovic O."/>
            <person name="Mourched A.-S."/>
            <person name="Charusanti P."/>
            <person name="Shaw S."/>
            <person name="Blin K."/>
            <person name="Weber T."/>
        </authorList>
    </citation>
    <scope>NUCLEOTIDE SEQUENCE [LARGE SCALE GENOMIC DNA]</scope>
    <source>
        <strain evidence="12 13">NBC_00319</strain>
    </source>
</reference>
<evidence type="ECO:0000313" key="13">
    <source>
        <dbReference type="Proteomes" id="UP001432128"/>
    </source>
</evidence>
<comment type="similarity">
    <text evidence="3 9">Belongs to the acetyltransferase family. EctA subfamily.</text>
</comment>
<dbReference type="RefSeq" id="WP_045822400.1">
    <property type="nucleotide sequence ID" value="NZ_CP108021.1"/>
</dbReference>
<dbReference type="AlphaFoldDB" id="A0AAU4K2U3"/>
<keyword evidence="13" id="KW-1185">Reference proteome</keyword>
<evidence type="ECO:0000256" key="9">
    <source>
        <dbReference type="RuleBase" id="RU365045"/>
    </source>
</evidence>
<feature type="region of interest" description="Disordered" evidence="10">
    <location>
        <begin position="153"/>
        <end position="172"/>
    </location>
</feature>
<evidence type="ECO:0000256" key="1">
    <source>
        <dbReference type="ARBA" id="ARBA00003741"/>
    </source>
</evidence>
<evidence type="ECO:0000259" key="11">
    <source>
        <dbReference type="PROSITE" id="PS51186"/>
    </source>
</evidence>
<evidence type="ECO:0000256" key="7">
    <source>
        <dbReference type="ARBA" id="ARBA00023315"/>
    </source>
</evidence>
<dbReference type="Gene3D" id="3.40.630.30">
    <property type="match status" value="1"/>
</dbReference>
<dbReference type="InterPro" id="IPR016181">
    <property type="entry name" value="Acyl_CoA_acyltransferase"/>
</dbReference>
<feature type="compositionally biased region" description="Basic and acidic residues" evidence="10">
    <location>
        <begin position="153"/>
        <end position="163"/>
    </location>
</feature>
<dbReference type="Proteomes" id="UP001432128">
    <property type="component" value="Chromosome"/>
</dbReference>
<comment type="pathway">
    <text evidence="2 9">Amine and polyamine biosynthesis; ectoine biosynthesis; L-ectoine from L-aspartate 4-semialdehyde: step 2/3.</text>
</comment>
<dbReference type="PROSITE" id="PS51186">
    <property type="entry name" value="GNAT"/>
    <property type="match status" value="1"/>
</dbReference>
<keyword evidence="6 9" id="KW-0808">Transferase</keyword>
<evidence type="ECO:0000256" key="5">
    <source>
        <dbReference type="ARBA" id="ARBA00017935"/>
    </source>
</evidence>
<dbReference type="GO" id="GO:0033816">
    <property type="term" value="F:diaminobutyrate acetyltransferase activity"/>
    <property type="evidence" value="ECO:0007669"/>
    <property type="project" value="UniProtKB-EC"/>
</dbReference>
<sequence length="172" mass="19264">MTPIQTSATLTTTPEVSFREPDVADGVRLWEIARDSEVLDLNSSYAYVLWCQDYARTSIVAEVDGTVVGFVTGYVRPQAPDTVMVWQVAVDADQRGLGLAGRMLSALMDRVETDSITRMQTTISPDNEASQKLFTSFAERRDMTISRRDYFAPEDFPDSHEPEDLYTIAPRA</sequence>
<dbReference type="SUPFAM" id="SSF55729">
    <property type="entry name" value="Acyl-CoA N-acyltransferases (Nat)"/>
    <property type="match status" value="1"/>
</dbReference>
<name>A0AAU4K2U3_9NOCA</name>
<feature type="domain" description="N-acetyltransferase" evidence="11">
    <location>
        <begin position="16"/>
        <end position="163"/>
    </location>
</feature>
<dbReference type="KEGG" id="whr:OG579_00525"/>
<dbReference type="EC" id="2.3.1.178" evidence="4 9"/>
<evidence type="ECO:0000256" key="4">
    <source>
        <dbReference type="ARBA" id="ARBA00012355"/>
    </source>
</evidence>
<evidence type="ECO:0000256" key="6">
    <source>
        <dbReference type="ARBA" id="ARBA00022679"/>
    </source>
</evidence>
<organism evidence="12 13">
    <name type="scientific">Williamsia herbipolensis</name>
    <dbReference type="NCBI Taxonomy" id="1603258"/>
    <lineage>
        <taxon>Bacteria</taxon>
        <taxon>Bacillati</taxon>
        <taxon>Actinomycetota</taxon>
        <taxon>Actinomycetes</taxon>
        <taxon>Mycobacteriales</taxon>
        <taxon>Nocardiaceae</taxon>
        <taxon>Williamsia</taxon>
    </lineage>
</organism>
<comment type="catalytic activity">
    <reaction evidence="8 9">
        <text>L-2,4-diaminobutanoate + acetyl-CoA = (2S)-4-acetamido-2-aminobutanoate + CoA + H(+)</text>
        <dbReference type="Rhea" id="RHEA:16901"/>
        <dbReference type="ChEBI" id="CHEBI:15378"/>
        <dbReference type="ChEBI" id="CHEBI:57287"/>
        <dbReference type="ChEBI" id="CHEBI:57288"/>
        <dbReference type="ChEBI" id="CHEBI:58761"/>
        <dbReference type="ChEBI" id="CHEBI:58929"/>
        <dbReference type="EC" id="2.3.1.178"/>
    </reaction>
</comment>
<keyword evidence="7 9" id="KW-0012">Acyltransferase</keyword>
<dbReference type="EMBL" id="CP108021">
    <property type="protein sequence ID" value="WUM20380.1"/>
    <property type="molecule type" value="Genomic_DNA"/>
</dbReference>
<dbReference type="Pfam" id="PF00583">
    <property type="entry name" value="Acetyltransf_1"/>
    <property type="match status" value="1"/>
</dbReference>